<keyword evidence="13" id="KW-1185">Reference proteome</keyword>
<protein>
    <recommendedName>
        <fullName evidence="9">Sulfite efflux pump SSU1</fullName>
    </recommendedName>
</protein>
<evidence type="ECO:0000256" key="7">
    <source>
        <dbReference type="ARBA" id="ARBA00023136"/>
    </source>
</evidence>
<keyword evidence="5 11" id="KW-0812">Transmembrane</keyword>
<keyword evidence="6 11" id="KW-1133">Transmembrane helix</keyword>
<reference evidence="12 13" key="1">
    <citation type="journal article" date="2016" name="BMC Genomics">
        <title>Comparative genomic and transcriptomic analyses of the Fuzhuan brick tea-fermentation fungus Aspergillus cristatus.</title>
        <authorList>
            <person name="Ge Y."/>
            <person name="Wang Y."/>
            <person name="Liu Y."/>
            <person name="Tan Y."/>
            <person name="Ren X."/>
            <person name="Zhang X."/>
            <person name="Hyde K.D."/>
            <person name="Liu Y."/>
            <person name="Liu Z."/>
        </authorList>
    </citation>
    <scope>NUCLEOTIDE SEQUENCE [LARGE SCALE GENOMIC DNA]</scope>
    <source>
        <strain evidence="12 13">GZAAS20.1005</strain>
    </source>
</reference>
<feature type="transmembrane region" description="Helical" evidence="11">
    <location>
        <begin position="311"/>
        <end position="331"/>
    </location>
</feature>
<dbReference type="AlphaFoldDB" id="A0A1E3B263"/>
<evidence type="ECO:0000256" key="10">
    <source>
        <dbReference type="SAM" id="MobiDB-lite"/>
    </source>
</evidence>
<gene>
    <name evidence="12" type="ORF">SI65_09512</name>
</gene>
<feature type="transmembrane region" description="Helical" evidence="11">
    <location>
        <begin position="182"/>
        <end position="208"/>
    </location>
</feature>
<feature type="compositionally biased region" description="Basic and acidic residues" evidence="10">
    <location>
        <begin position="1"/>
        <end position="28"/>
    </location>
</feature>
<dbReference type="Pfam" id="PF03595">
    <property type="entry name" value="SLAC1"/>
    <property type="match status" value="1"/>
</dbReference>
<dbReference type="PANTHER" id="PTHR31686:SF3">
    <property type="entry name" value="ACID TRANSPORT PROTEIN, PUTATIVE (AFU_ORTHOLOGUE AFUA_4G09410)-RELATED"/>
    <property type="match status" value="1"/>
</dbReference>
<feature type="transmembrane region" description="Helical" evidence="11">
    <location>
        <begin position="116"/>
        <end position="137"/>
    </location>
</feature>
<dbReference type="EMBL" id="JXNT01000019">
    <property type="protein sequence ID" value="ODM15017.1"/>
    <property type="molecule type" value="Genomic_DNA"/>
</dbReference>
<name>A0A1E3B263_ASPCR</name>
<dbReference type="CDD" id="cd09299">
    <property type="entry name" value="TDT"/>
    <property type="match status" value="1"/>
</dbReference>
<comment type="subcellular location">
    <subcellularLocation>
        <location evidence="1">Cell membrane</location>
        <topology evidence="1">Multi-pass membrane protein</topology>
    </subcellularLocation>
</comment>
<evidence type="ECO:0000256" key="8">
    <source>
        <dbReference type="ARBA" id="ARBA00056100"/>
    </source>
</evidence>
<dbReference type="VEuPathDB" id="FungiDB:SI65_09512"/>
<dbReference type="PANTHER" id="PTHR31686">
    <property type="match status" value="1"/>
</dbReference>
<comment type="function">
    <text evidence="8">Sulphite efflux pump required for the secretion of sulphite as a reducing agent. In the presence of sulphite, cystine in keratin is directly cleaved to cysteine and S-sulphocysteine, and thereby, reduced proteins become accessible to hydrolysis by a variety of secreted endo- and exoproteases. Excretion of sulphite mediated by an efflux pump also represents a detoxification pathway for dermatophytes during infection of the epidermal stratum corneum, hair and nails, which are rich in cysteine.</text>
</comment>
<keyword evidence="3" id="KW-0813">Transport</keyword>
<evidence type="ECO:0000256" key="11">
    <source>
        <dbReference type="SAM" id="Phobius"/>
    </source>
</evidence>
<comment type="caution">
    <text evidence="12">The sequence shown here is derived from an EMBL/GenBank/DDBJ whole genome shotgun (WGS) entry which is preliminary data.</text>
</comment>
<evidence type="ECO:0000313" key="13">
    <source>
        <dbReference type="Proteomes" id="UP000094569"/>
    </source>
</evidence>
<feature type="transmembrane region" description="Helical" evidence="11">
    <location>
        <begin position="149"/>
        <end position="170"/>
    </location>
</feature>
<evidence type="ECO:0000256" key="4">
    <source>
        <dbReference type="ARBA" id="ARBA00022475"/>
    </source>
</evidence>
<dbReference type="Proteomes" id="UP000094569">
    <property type="component" value="Unassembled WGS sequence"/>
</dbReference>
<evidence type="ECO:0000313" key="12">
    <source>
        <dbReference type="EMBL" id="ODM15017.1"/>
    </source>
</evidence>
<feature type="transmembrane region" description="Helical" evidence="11">
    <location>
        <begin position="214"/>
        <end position="239"/>
    </location>
</feature>
<evidence type="ECO:0000256" key="3">
    <source>
        <dbReference type="ARBA" id="ARBA00022448"/>
    </source>
</evidence>
<evidence type="ECO:0000256" key="5">
    <source>
        <dbReference type="ARBA" id="ARBA00022692"/>
    </source>
</evidence>
<feature type="transmembrane region" description="Helical" evidence="11">
    <location>
        <begin position="343"/>
        <end position="362"/>
    </location>
</feature>
<organism evidence="12 13">
    <name type="scientific">Aspergillus cristatus</name>
    <name type="common">Chinese Fuzhuan brick tea-fermentation fungus</name>
    <name type="synonym">Eurotium cristatum</name>
    <dbReference type="NCBI Taxonomy" id="573508"/>
    <lineage>
        <taxon>Eukaryota</taxon>
        <taxon>Fungi</taxon>
        <taxon>Dikarya</taxon>
        <taxon>Ascomycota</taxon>
        <taxon>Pezizomycotina</taxon>
        <taxon>Eurotiomycetes</taxon>
        <taxon>Eurotiomycetidae</taxon>
        <taxon>Eurotiales</taxon>
        <taxon>Aspergillaceae</taxon>
        <taxon>Aspergillus</taxon>
        <taxon>Aspergillus subgen. Aspergillus</taxon>
    </lineage>
</organism>
<evidence type="ECO:0000256" key="9">
    <source>
        <dbReference type="ARBA" id="ARBA00072906"/>
    </source>
</evidence>
<dbReference type="InterPro" id="IPR051629">
    <property type="entry name" value="Sulfite_efflux_TDT"/>
</dbReference>
<dbReference type="Gene3D" id="1.50.10.150">
    <property type="entry name" value="Voltage-dependent anion channel"/>
    <property type="match status" value="1"/>
</dbReference>
<keyword evidence="4" id="KW-1003">Cell membrane</keyword>
<dbReference type="FunFam" id="1.50.10.150:FF:000004">
    <property type="entry name" value="Malic acid transporter"/>
    <property type="match status" value="1"/>
</dbReference>
<dbReference type="InterPro" id="IPR004695">
    <property type="entry name" value="SLAC1/Mae1/Ssu1/TehA"/>
</dbReference>
<evidence type="ECO:0000256" key="2">
    <source>
        <dbReference type="ARBA" id="ARBA00008566"/>
    </source>
</evidence>
<dbReference type="OrthoDB" id="1099at2759"/>
<feature type="transmembrane region" description="Helical" evidence="11">
    <location>
        <begin position="374"/>
        <end position="394"/>
    </location>
</feature>
<feature type="transmembrane region" description="Helical" evidence="11">
    <location>
        <begin position="39"/>
        <end position="61"/>
    </location>
</feature>
<feature type="region of interest" description="Disordered" evidence="10">
    <location>
        <begin position="1"/>
        <end position="33"/>
    </location>
</feature>
<evidence type="ECO:0000256" key="1">
    <source>
        <dbReference type="ARBA" id="ARBA00004651"/>
    </source>
</evidence>
<proteinExistence type="inferred from homology"/>
<sequence length="423" mass="46466">MADHNDHDTQSSKEQHENGIDKSHRQETTRPPSYPASRALWNFSTQWFLVPQGTGIISLILHQLDYQFSGIEVISVVIWIYTITLLALCLFVYLLRIILYPRHVACVLRTSIIETACLASVPITFTSIIQMTTLVLVHSLGKAWGIVSYVLWWIDTGMAVVAVIVIPYVFVKVQPPGVKAILPGVLLPLISALTSAAGGGVICVYGQISPRLQVPVIIVSYLEVGLGLPMALGLSEIFATRLFDRSSPKFEQIYQDMILCGPFGQGSFALQALGQAVSKGAFAEYNRGTFLTAQAAQPVAFASHLAGLLSWGYGTFWWCFAIISIVHTFISQPGGIRESQFSMSAWALVFPWGVYTNGAVQLGKIMDAPAFKVWSTALFILLLIICITLHIFTIKGLVTGKVLGLAHGWRKSAYRDNTDDKEV</sequence>
<evidence type="ECO:0000256" key="6">
    <source>
        <dbReference type="ARBA" id="ARBA00022989"/>
    </source>
</evidence>
<dbReference type="GO" id="GO:0000319">
    <property type="term" value="F:sulfite transmembrane transporter activity"/>
    <property type="evidence" value="ECO:0007669"/>
    <property type="project" value="TreeGrafter"/>
</dbReference>
<feature type="transmembrane region" description="Helical" evidence="11">
    <location>
        <begin position="73"/>
        <end position="95"/>
    </location>
</feature>
<keyword evidence="7 11" id="KW-0472">Membrane</keyword>
<dbReference type="InterPro" id="IPR038665">
    <property type="entry name" value="Voltage-dep_anion_channel_sf"/>
</dbReference>
<comment type="similarity">
    <text evidence="2">Belongs to the tellurite-resistance/dicarboxylate transporter (TDT) family.</text>
</comment>
<accession>A0A1E3B263</accession>
<dbReference type="GO" id="GO:0005886">
    <property type="term" value="C:plasma membrane"/>
    <property type="evidence" value="ECO:0007669"/>
    <property type="project" value="UniProtKB-SubCell"/>
</dbReference>